<protein>
    <submittedName>
        <fullName evidence="1">Uncharacterized protein</fullName>
    </submittedName>
</protein>
<organism evidence="1 2">
    <name type="scientific">Eruca vesicaria subsp. sativa</name>
    <name type="common">Garden rocket</name>
    <name type="synonym">Eruca sativa</name>
    <dbReference type="NCBI Taxonomy" id="29727"/>
    <lineage>
        <taxon>Eukaryota</taxon>
        <taxon>Viridiplantae</taxon>
        <taxon>Streptophyta</taxon>
        <taxon>Embryophyta</taxon>
        <taxon>Tracheophyta</taxon>
        <taxon>Spermatophyta</taxon>
        <taxon>Magnoliopsida</taxon>
        <taxon>eudicotyledons</taxon>
        <taxon>Gunneridae</taxon>
        <taxon>Pentapetalae</taxon>
        <taxon>rosids</taxon>
        <taxon>malvids</taxon>
        <taxon>Brassicales</taxon>
        <taxon>Brassicaceae</taxon>
        <taxon>Brassiceae</taxon>
        <taxon>Eruca</taxon>
    </lineage>
</organism>
<keyword evidence="2" id="KW-1185">Reference proteome</keyword>
<proteinExistence type="predicted"/>
<evidence type="ECO:0000313" key="1">
    <source>
        <dbReference type="EMBL" id="CAH8388795.1"/>
    </source>
</evidence>
<dbReference type="PANTHER" id="PTHR21297">
    <property type="entry name" value="DNA-DIRECTED RNA POLYMERASE II"/>
    <property type="match status" value="1"/>
</dbReference>
<sequence length="97" mass="10794">MLISLSKPFCAPCSFSLLHVRVSSELPENAKCMMDCEAFEILEGIKEQLYVLSEDPTIKTPVSLDRGLGYLKYGEEGKITELLAEALTKLPKLKRSS</sequence>
<dbReference type="InterPro" id="IPR045222">
    <property type="entry name" value="Rpb4-like"/>
</dbReference>
<name>A0ABC8LZ24_ERUVS</name>
<comment type="caution">
    <text evidence="1">The sequence shown here is derived from an EMBL/GenBank/DDBJ whole genome shotgun (WGS) entry which is preliminary data.</text>
</comment>
<evidence type="ECO:0000313" key="2">
    <source>
        <dbReference type="Proteomes" id="UP001642260"/>
    </source>
</evidence>
<accession>A0ABC8LZ24</accession>
<reference evidence="1 2" key="1">
    <citation type="submission" date="2022-03" db="EMBL/GenBank/DDBJ databases">
        <authorList>
            <person name="Macdonald S."/>
            <person name="Ahmed S."/>
            <person name="Newling K."/>
        </authorList>
    </citation>
    <scope>NUCLEOTIDE SEQUENCE [LARGE SCALE GENOMIC DNA]</scope>
</reference>
<dbReference type="Proteomes" id="UP001642260">
    <property type="component" value="Unassembled WGS sequence"/>
</dbReference>
<dbReference type="AlphaFoldDB" id="A0ABC8LZ24"/>
<gene>
    <name evidence="1" type="ORF">ERUC_LOCUS41278</name>
</gene>
<dbReference type="EMBL" id="CAKOAT010818486">
    <property type="protein sequence ID" value="CAH8388795.1"/>
    <property type="molecule type" value="Genomic_DNA"/>
</dbReference>